<dbReference type="InterPro" id="IPR020845">
    <property type="entry name" value="AMP-binding_CS"/>
</dbReference>
<comment type="similarity">
    <text evidence="1">Belongs to the ATP-dependent AMP-binding enzyme family.</text>
</comment>
<evidence type="ECO:0000256" key="3">
    <source>
        <dbReference type="SAM" id="Phobius"/>
    </source>
</evidence>
<dbReference type="PROSITE" id="PS00455">
    <property type="entry name" value="AMP_BINDING"/>
    <property type="match status" value="1"/>
</dbReference>
<evidence type="ECO:0000259" key="5">
    <source>
        <dbReference type="Pfam" id="PF16177"/>
    </source>
</evidence>
<dbReference type="Gene3D" id="3.40.50.12780">
    <property type="entry name" value="N-terminal domain of ligase-like"/>
    <property type="match status" value="1"/>
</dbReference>
<dbReference type="Pfam" id="PF00501">
    <property type="entry name" value="AMP-binding"/>
    <property type="match status" value="1"/>
</dbReference>
<evidence type="ECO:0000313" key="6">
    <source>
        <dbReference type="EMBL" id="KAK7750898.1"/>
    </source>
</evidence>
<dbReference type="InterPro" id="IPR032387">
    <property type="entry name" value="ACAS_N"/>
</dbReference>
<feature type="transmembrane region" description="Helical" evidence="3">
    <location>
        <begin position="143"/>
        <end position="162"/>
    </location>
</feature>
<evidence type="ECO:0000256" key="2">
    <source>
        <dbReference type="SAM" id="MobiDB-lite"/>
    </source>
</evidence>
<keyword evidence="7" id="KW-1185">Reference proteome</keyword>
<dbReference type="PANTHER" id="PTHR43347:SF3">
    <property type="entry name" value="ACYL-COA SYNTHETASE SHORT-CHAIN FAMILY MEMBER 3, MITOCHONDRIAL"/>
    <property type="match status" value="1"/>
</dbReference>
<dbReference type="Pfam" id="PF16177">
    <property type="entry name" value="ACAS_N"/>
    <property type="match status" value="1"/>
</dbReference>
<dbReference type="GO" id="GO:0050218">
    <property type="term" value="F:propionate-CoA ligase activity"/>
    <property type="evidence" value="ECO:0007669"/>
    <property type="project" value="TreeGrafter"/>
</dbReference>
<dbReference type="Proteomes" id="UP001320420">
    <property type="component" value="Unassembled WGS sequence"/>
</dbReference>
<gene>
    <name evidence="6" type="ORF">SLS62_007161</name>
</gene>
<accession>A0AAN9UNM2</accession>
<comment type="caution">
    <text evidence="6">The sequence shown here is derived from an EMBL/GenBank/DDBJ whole genome shotgun (WGS) entry which is preliminary data.</text>
</comment>
<evidence type="ECO:0000256" key="1">
    <source>
        <dbReference type="ARBA" id="ARBA00006432"/>
    </source>
</evidence>
<dbReference type="SUPFAM" id="SSF56801">
    <property type="entry name" value="Acetyl-CoA synthetase-like"/>
    <property type="match status" value="1"/>
</dbReference>
<reference evidence="6 7" key="1">
    <citation type="submission" date="2024-02" db="EMBL/GenBank/DDBJ databases">
        <title>De novo assembly and annotation of 12 fungi associated with fruit tree decline syndrome in Ontario, Canada.</title>
        <authorList>
            <person name="Sulman M."/>
            <person name="Ellouze W."/>
            <person name="Ilyukhin E."/>
        </authorList>
    </citation>
    <scope>NUCLEOTIDE SEQUENCE [LARGE SCALE GENOMIC DNA]</scope>
    <source>
        <strain evidence="6 7">M11/M66-122</strain>
    </source>
</reference>
<keyword evidence="3" id="KW-0472">Membrane</keyword>
<feature type="domain" description="AMP-dependent synthetase/ligase" evidence="4">
    <location>
        <begin position="93"/>
        <end position="515"/>
    </location>
</feature>
<organism evidence="6 7">
    <name type="scientific">Diatrype stigma</name>
    <dbReference type="NCBI Taxonomy" id="117547"/>
    <lineage>
        <taxon>Eukaryota</taxon>
        <taxon>Fungi</taxon>
        <taxon>Dikarya</taxon>
        <taxon>Ascomycota</taxon>
        <taxon>Pezizomycotina</taxon>
        <taxon>Sordariomycetes</taxon>
        <taxon>Xylariomycetidae</taxon>
        <taxon>Xylariales</taxon>
        <taxon>Diatrypaceae</taxon>
        <taxon>Diatrype</taxon>
    </lineage>
</organism>
<keyword evidence="3" id="KW-0812">Transmembrane</keyword>
<sequence length="575" mass="62093">MTTTSQQPQSPLQHLQDEVHRRSLSDPASFWAEQAAQLHWHKKPSSILTRSTRTLPSAGSGEAGAAIEHPDWEWFRGGEISTCYNCVDRHVRAGHGDQPAIYYDSPVTGDGGVKQTITYAQLLDEVEVAAGALREEGVRRGDVVLIYMPMIPAALIGILAAVRLGAVHAVVFGGFAAASLAQRIDASRPAAVLAASCGVIGAGKPPLAYQPLVREAVRLARHKPSRVLVWQRPEVAGLRWDGVDRAAGERDWGKVLSSCRARGIRADCVPVGASDPVYVIYTSGTTGAPKGVVRDAGGHAVGLHLSITYLFGIRGPGDVIYTASDIGWVVGHSYIIYAPLLAGAATVLFEGKPVGTPDASTFWRIVSDYKVTTLSTAPTALRAIKRDDPHNHHLKRIGQQGGLRTLKALFLAGERSEPSIVTMYQELLREYGAPSGSLVIDNWWSSEAGSPISGISLLPHAAGSRKATGPKDHQLQLPPVKPGSAGKPMPGFDVRVVDDEGNEVKPGKMGNIVLAVPLAPTGFRTLWEDEERFYKSYLKRFNGKWIDTGGEWCFIPVFHIYSNEQENETLCTDQS</sequence>
<keyword evidence="3" id="KW-1133">Transmembrane helix</keyword>
<dbReference type="AlphaFoldDB" id="A0AAN9UNM2"/>
<protein>
    <submittedName>
        <fullName evidence="6">Uncharacterized protein</fullName>
    </submittedName>
</protein>
<dbReference type="PANTHER" id="PTHR43347">
    <property type="entry name" value="ACYL-COA SYNTHETASE"/>
    <property type="match status" value="1"/>
</dbReference>
<feature type="domain" description="Acetyl-coenzyme A synthetase N-terminal" evidence="5">
    <location>
        <begin position="17"/>
        <end position="86"/>
    </location>
</feature>
<feature type="region of interest" description="Disordered" evidence="2">
    <location>
        <begin position="463"/>
        <end position="490"/>
    </location>
</feature>
<name>A0AAN9UNM2_9PEZI</name>
<dbReference type="EMBL" id="JAKJXP020000057">
    <property type="protein sequence ID" value="KAK7750898.1"/>
    <property type="molecule type" value="Genomic_DNA"/>
</dbReference>
<dbReference type="InterPro" id="IPR042099">
    <property type="entry name" value="ANL_N_sf"/>
</dbReference>
<evidence type="ECO:0000313" key="7">
    <source>
        <dbReference type="Proteomes" id="UP001320420"/>
    </source>
</evidence>
<dbReference type="InterPro" id="IPR000873">
    <property type="entry name" value="AMP-dep_synth/lig_dom"/>
</dbReference>
<evidence type="ECO:0000259" key="4">
    <source>
        <dbReference type="Pfam" id="PF00501"/>
    </source>
</evidence>
<proteinExistence type="inferred from homology"/>